<feature type="transmembrane region" description="Helical" evidence="1">
    <location>
        <begin position="245"/>
        <end position="266"/>
    </location>
</feature>
<evidence type="ECO:0000313" key="4">
    <source>
        <dbReference type="EMBL" id="KAK9962127.1"/>
    </source>
</evidence>
<reference evidence="4 5" key="1">
    <citation type="submission" date="2024-05" db="EMBL/GenBank/DDBJ databases">
        <title>A high-quality chromosomal-level genome assembly of Topmouth culter (Culter alburnus).</title>
        <authorList>
            <person name="Zhao H."/>
        </authorList>
    </citation>
    <scope>NUCLEOTIDE SEQUENCE [LARGE SCALE GENOMIC DNA]</scope>
    <source>
        <strain evidence="4">CATC2023</strain>
        <tissue evidence="4">Muscle</tissue>
    </source>
</reference>
<dbReference type="InterPro" id="IPR036179">
    <property type="entry name" value="Ig-like_dom_sf"/>
</dbReference>
<dbReference type="Proteomes" id="UP001479290">
    <property type="component" value="Unassembled WGS sequence"/>
</dbReference>
<evidence type="ECO:0000256" key="1">
    <source>
        <dbReference type="SAM" id="Phobius"/>
    </source>
</evidence>
<feature type="signal peptide" evidence="2">
    <location>
        <begin position="1"/>
        <end position="15"/>
    </location>
</feature>
<dbReference type="Gene3D" id="2.60.40.10">
    <property type="entry name" value="Immunoglobulins"/>
    <property type="match status" value="1"/>
</dbReference>
<keyword evidence="1" id="KW-1133">Transmembrane helix</keyword>
<sequence>MFLIPVMLLLQLGSQDTVRSMSSETQREIRNARLQEPFTLNCTYNCSSGFTRGDWKWEETPVCSKCRWDQKKLTLGDMCTVSLYTPHLIIEQTHYNYSCFSEESDKPGLPRKTELLVILQVHDEFKEQVTPPKGLAGPSLRVKTYRGQTESDEVLAPFSTIEVIAGTSLMLHCVAIDIKHCEVQWVRENSTLPLTQKNDSVVEWSEITAEDIGRYRCQTKGTCTHQAFTVDIEVNTLDGFTWAKVFAAFAVSAVVVLTAHLVYLCYRRGCKIMDSTNIVHERVPSRNAVVIRPIALDSQSDHEVPYADIVISVRGSSNPDISDTLTQTSKNQRPRWRDETRAGLLHASADRLHIRSKEVTRKLSTTSEYAVITYSCEALS</sequence>
<evidence type="ECO:0000256" key="2">
    <source>
        <dbReference type="SAM" id="SignalP"/>
    </source>
</evidence>
<keyword evidence="1" id="KW-0812">Transmembrane</keyword>
<protein>
    <recommendedName>
        <fullName evidence="3">Ig-like domain-containing protein</fullName>
    </recommendedName>
</protein>
<comment type="caution">
    <text evidence="4">The sequence shown here is derived from an EMBL/GenBank/DDBJ whole genome shotgun (WGS) entry which is preliminary data.</text>
</comment>
<keyword evidence="5" id="KW-1185">Reference proteome</keyword>
<feature type="domain" description="Ig-like" evidence="3">
    <location>
        <begin position="138"/>
        <end position="235"/>
    </location>
</feature>
<proteinExistence type="predicted"/>
<evidence type="ECO:0000259" key="3">
    <source>
        <dbReference type="PROSITE" id="PS50835"/>
    </source>
</evidence>
<dbReference type="InterPro" id="IPR013783">
    <property type="entry name" value="Ig-like_fold"/>
</dbReference>
<keyword evidence="1" id="KW-0472">Membrane</keyword>
<feature type="chain" id="PRO_5043721752" description="Ig-like domain-containing protein" evidence="2">
    <location>
        <begin position="16"/>
        <end position="380"/>
    </location>
</feature>
<name>A0AAW1ZMF2_CULAL</name>
<gene>
    <name evidence="4" type="ORF">ABG768_007505</name>
</gene>
<dbReference type="AlphaFoldDB" id="A0AAW1ZMF2"/>
<keyword evidence="2" id="KW-0732">Signal</keyword>
<evidence type="ECO:0000313" key="5">
    <source>
        <dbReference type="Proteomes" id="UP001479290"/>
    </source>
</evidence>
<dbReference type="InterPro" id="IPR007110">
    <property type="entry name" value="Ig-like_dom"/>
</dbReference>
<accession>A0AAW1ZMF2</accession>
<dbReference type="EMBL" id="JAWDJR010000015">
    <property type="protein sequence ID" value="KAK9962127.1"/>
    <property type="molecule type" value="Genomic_DNA"/>
</dbReference>
<dbReference type="SUPFAM" id="SSF48726">
    <property type="entry name" value="Immunoglobulin"/>
    <property type="match status" value="1"/>
</dbReference>
<organism evidence="4 5">
    <name type="scientific">Culter alburnus</name>
    <name type="common">Topmouth culter</name>
    <dbReference type="NCBI Taxonomy" id="194366"/>
    <lineage>
        <taxon>Eukaryota</taxon>
        <taxon>Metazoa</taxon>
        <taxon>Chordata</taxon>
        <taxon>Craniata</taxon>
        <taxon>Vertebrata</taxon>
        <taxon>Euteleostomi</taxon>
        <taxon>Actinopterygii</taxon>
        <taxon>Neopterygii</taxon>
        <taxon>Teleostei</taxon>
        <taxon>Ostariophysi</taxon>
        <taxon>Cypriniformes</taxon>
        <taxon>Xenocyprididae</taxon>
        <taxon>Xenocypridinae</taxon>
        <taxon>Culter</taxon>
    </lineage>
</organism>
<dbReference type="PROSITE" id="PS50835">
    <property type="entry name" value="IG_LIKE"/>
    <property type="match status" value="1"/>
</dbReference>